<dbReference type="Proteomes" id="UP000192796">
    <property type="component" value="Unassembled WGS sequence"/>
</dbReference>
<keyword evidence="2" id="KW-1185">Reference proteome</keyword>
<accession>A0A1V9FS36</accession>
<proteinExistence type="predicted"/>
<protein>
    <recommendedName>
        <fullName evidence="3">Lipocalin-like domain-containing protein</fullName>
    </recommendedName>
</protein>
<dbReference type="EMBL" id="LVYD01000058">
    <property type="protein sequence ID" value="OQP61209.1"/>
    <property type="molecule type" value="Genomic_DNA"/>
</dbReference>
<dbReference type="AlphaFoldDB" id="A0A1V9FS36"/>
<comment type="caution">
    <text evidence="1">The sequence shown here is derived from an EMBL/GenBank/DDBJ whole genome shotgun (WGS) entry which is preliminary data.</text>
</comment>
<dbReference type="Gene3D" id="2.40.128.490">
    <property type="entry name" value="Uncharacterised protein PF14869, DUF4488"/>
    <property type="match status" value="1"/>
</dbReference>
<dbReference type="RefSeq" id="WP_081151662.1">
    <property type="nucleotide sequence ID" value="NZ_LVYD01000058.1"/>
</dbReference>
<dbReference type="OrthoDB" id="1493972at2"/>
<evidence type="ECO:0008006" key="3">
    <source>
        <dbReference type="Google" id="ProtNLM"/>
    </source>
</evidence>
<gene>
    <name evidence="1" type="ORF">A3860_05715</name>
</gene>
<dbReference type="STRING" id="1703345.A3860_05715"/>
<organism evidence="1 2">
    <name type="scientific">Niastella vici</name>
    <dbReference type="NCBI Taxonomy" id="1703345"/>
    <lineage>
        <taxon>Bacteria</taxon>
        <taxon>Pseudomonadati</taxon>
        <taxon>Bacteroidota</taxon>
        <taxon>Chitinophagia</taxon>
        <taxon>Chitinophagales</taxon>
        <taxon>Chitinophagaceae</taxon>
        <taxon>Niastella</taxon>
    </lineage>
</organism>
<evidence type="ECO:0000313" key="2">
    <source>
        <dbReference type="Proteomes" id="UP000192796"/>
    </source>
</evidence>
<name>A0A1V9FS36_9BACT</name>
<sequence length="147" mass="16630">MRLAISLFTILLYVSCNTKPSTLPITGTWKLISGTLIEKNDTTVTDYTQNKQFIKVINDSHFSFLGHDLNKGKDSATAFFSSGGGKYTLKDSTYTEHLEYCSDRSWENNDFSFTVTIHNDTLIQQGIEKIAATGVNRLNIEKYVRMK</sequence>
<evidence type="ECO:0000313" key="1">
    <source>
        <dbReference type="EMBL" id="OQP61209.1"/>
    </source>
</evidence>
<reference evidence="1 2" key="1">
    <citation type="submission" date="2016-03" db="EMBL/GenBank/DDBJ databases">
        <title>Niastella vici sp. nov., isolated from farmland soil.</title>
        <authorList>
            <person name="Chen L."/>
            <person name="Wang D."/>
            <person name="Yang S."/>
            <person name="Wang G."/>
        </authorList>
    </citation>
    <scope>NUCLEOTIDE SEQUENCE [LARGE SCALE GENOMIC DNA]</scope>
    <source>
        <strain evidence="1 2">DJ57</strain>
    </source>
</reference>